<dbReference type="AlphaFoldDB" id="A0A9J6GWK7"/>
<dbReference type="Proteomes" id="UP000821853">
    <property type="component" value="Chromosome 8"/>
</dbReference>
<protein>
    <submittedName>
        <fullName evidence="1">Uncharacterized protein</fullName>
    </submittedName>
</protein>
<organism evidence="1 2">
    <name type="scientific">Haemaphysalis longicornis</name>
    <name type="common">Bush tick</name>
    <dbReference type="NCBI Taxonomy" id="44386"/>
    <lineage>
        <taxon>Eukaryota</taxon>
        <taxon>Metazoa</taxon>
        <taxon>Ecdysozoa</taxon>
        <taxon>Arthropoda</taxon>
        <taxon>Chelicerata</taxon>
        <taxon>Arachnida</taxon>
        <taxon>Acari</taxon>
        <taxon>Parasitiformes</taxon>
        <taxon>Ixodida</taxon>
        <taxon>Ixodoidea</taxon>
        <taxon>Ixodidae</taxon>
        <taxon>Haemaphysalinae</taxon>
        <taxon>Haemaphysalis</taxon>
    </lineage>
</organism>
<evidence type="ECO:0000313" key="1">
    <source>
        <dbReference type="EMBL" id="KAH9379861.1"/>
    </source>
</evidence>
<evidence type="ECO:0000313" key="2">
    <source>
        <dbReference type="Proteomes" id="UP000821853"/>
    </source>
</evidence>
<dbReference type="EMBL" id="JABSTR010000010">
    <property type="protein sequence ID" value="KAH9379861.1"/>
    <property type="molecule type" value="Genomic_DNA"/>
</dbReference>
<proteinExistence type="predicted"/>
<name>A0A9J6GWK7_HAELO</name>
<accession>A0A9J6GWK7</accession>
<reference evidence="1 2" key="1">
    <citation type="journal article" date="2020" name="Cell">
        <title>Large-Scale Comparative Analyses of Tick Genomes Elucidate Their Genetic Diversity and Vector Capacities.</title>
        <authorList>
            <consortium name="Tick Genome and Microbiome Consortium (TIGMIC)"/>
            <person name="Jia N."/>
            <person name="Wang J."/>
            <person name="Shi W."/>
            <person name="Du L."/>
            <person name="Sun Y."/>
            <person name="Zhan W."/>
            <person name="Jiang J.F."/>
            <person name="Wang Q."/>
            <person name="Zhang B."/>
            <person name="Ji P."/>
            <person name="Bell-Sakyi L."/>
            <person name="Cui X.M."/>
            <person name="Yuan T.T."/>
            <person name="Jiang B.G."/>
            <person name="Yang W.F."/>
            <person name="Lam T.T."/>
            <person name="Chang Q.C."/>
            <person name="Ding S.J."/>
            <person name="Wang X.J."/>
            <person name="Zhu J.G."/>
            <person name="Ruan X.D."/>
            <person name="Zhao L."/>
            <person name="Wei J.T."/>
            <person name="Ye R.Z."/>
            <person name="Que T.C."/>
            <person name="Du C.H."/>
            <person name="Zhou Y.H."/>
            <person name="Cheng J.X."/>
            <person name="Dai P.F."/>
            <person name="Guo W.B."/>
            <person name="Han X.H."/>
            <person name="Huang E.J."/>
            <person name="Li L.F."/>
            <person name="Wei W."/>
            <person name="Gao Y.C."/>
            <person name="Liu J.Z."/>
            <person name="Shao H.Z."/>
            <person name="Wang X."/>
            <person name="Wang C.C."/>
            <person name="Yang T.C."/>
            <person name="Huo Q.B."/>
            <person name="Li W."/>
            <person name="Chen H.Y."/>
            <person name="Chen S.E."/>
            <person name="Zhou L.G."/>
            <person name="Ni X.B."/>
            <person name="Tian J.H."/>
            <person name="Sheng Y."/>
            <person name="Liu T."/>
            <person name="Pan Y.S."/>
            <person name="Xia L.Y."/>
            <person name="Li J."/>
            <person name="Zhao F."/>
            <person name="Cao W.C."/>
        </authorList>
    </citation>
    <scope>NUCLEOTIDE SEQUENCE [LARGE SCALE GENOMIC DNA]</scope>
    <source>
        <strain evidence="1">HaeL-2018</strain>
    </source>
</reference>
<dbReference type="VEuPathDB" id="VectorBase:HLOH_064554"/>
<keyword evidence="2" id="KW-1185">Reference proteome</keyword>
<comment type="caution">
    <text evidence="1">The sequence shown here is derived from an EMBL/GenBank/DDBJ whole genome shotgun (WGS) entry which is preliminary data.</text>
</comment>
<dbReference type="OrthoDB" id="6501975at2759"/>
<sequence length="128" mass="14638">MESVQIAEPTAPNDERVERVIRQAQPTFAAYLRGARFRDLEERAAEAKRIQGHILASRAYRPLLWQGRLLSPAARGRELPLFLATRRTPPTQSERKTKVCWKLANELWTHTLTDATRPMPGKSLQQPP</sequence>
<gene>
    <name evidence="1" type="ORF">HPB48_006108</name>
</gene>